<feature type="domain" description="Peptidase M50" evidence="11">
    <location>
        <begin position="5"/>
        <end position="203"/>
    </location>
</feature>
<protein>
    <recommendedName>
        <fullName evidence="11">Peptidase M50 domain-containing protein</fullName>
    </recommendedName>
</protein>
<evidence type="ECO:0000256" key="9">
    <source>
        <dbReference type="ARBA" id="ARBA00023136"/>
    </source>
</evidence>
<dbReference type="PANTHER" id="PTHR42837:SF2">
    <property type="entry name" value="MEMBRANE METALLOPROTEASE ARASP2, CHLOROPLASTIC-RELATED"/>
    <property type="match status" value="1"/>
</dbReference>
<feature type="transmembrane region" description="Helical" evidence="10">
    <location>
        <begin position="87"/>
        <end position="107"/>
    </location>
</feature>
<dbReference type="CDD" id="cd06163">
    <property type="entry name" value="S2P-M50_PDZ_RseP-like"/>
    <property type="match status" value="1"/>
</dbReference>
<evidence type="ECO:0000256" key="6">
    <source>
        <dbReference type="ARBA" id="ARBA00022833"/>
    </source>
</evidence>
<gene>
    <name evidence="12" type="ORF">LCGC14_2196080</name>
</gene>
<dbReference type="GO" id="GO:0004222">
    <property type="term" value="F:metalloendopeptidase activity"/>
    <property type="evidence" value="ECO:0007669"/>
    <property type="project" value="InterPro"/>
</dbReference>
<evidence type="ECO:0000256" key="8">
    <source>
        <dbReference type="ARBA" id="ARBA00023049"/>
    </source>
</evidence>
<evidence type="ECO:0000256" key="5">
    <source>
        <dbReference type="ARBA" id="ARBA00022801"/>
    </source>
</evidence>
<accession>A0A0F9DI50</accession>
<feature type="transmembrane region" description="Helical" evidence="10">
    <location>
        <begin position="6"/>
        <end position="30"/>
    </location>
</feature>
<keyword evidence="5" id="KW-0378">Hydrolase</keyword>
<evidence type="ECO:0000256" key="2">
    <source>
        <dbReference type="ARBA" id="ARBA00004141"/>
    </source>
</evidence>
<comment type="subcellular location">
    <subcellularLocation>
        <location evidence="2">Membrane</location>
        <topology evidence="2">Multi-pass membrane protein</topology>
    </subcellularLocation>
</comment>
<keyword evidence="7 10" id="KW-1133">Transmembrane helix</keyword>
<keyword evidence="9 10" id="KW-0472">Membrane</keyword>
<dbReference type="Pfam" id="PF02163">
    <property type="entry name" value="Peptidase_M50"/>
    <property type="match status" value="1"/>
</dbReference>
<dbReference type="EMBL" id="LAZR01028845">
    <property type="protein sequence ID" value="KKL61363.1"/>
    <property type="molecule type" value="Genomic_DNA"/>
</dbReference>
<proteinExistence type="predicted"/>
<feature type="transmembrane region" description="Helical" evidence="10">
    <location>
        <begin position="195"/>
        <end position="212"/>
    </location>
</feature>
<dbReference type="PANTHER" id="PTHR42837">
    <property type="entry name" value="REGULATOR OF SIGMA-E PROTEASE RSEP"/>
    <property type="match status" value="1"/>
</dbReference>
<keyword evidence="4 10" id="KW-0812">Transmembrane</keyword>
<keyword evidence="8" id="KW-0482">Metalloprotease</keyword>
<comment type="caution">
    <text evidence="12">The sequence shown here is derived from an EMBL/GenBank/DDBJ whole genome shotgun (WGS) entry which is preliminary data.</text>
</comment>
<organism evidence="12">
    <name type="scientific">marine sediment metagenome</name>
    <dbReference type="NCBI Taxonomy" id="412755"/>
    <lineage>
        <taxon>unclassified sequences</taxon>
        <taxon>metagenomes</taxon>
        <taxon>ecological metagenomes</taxon>
    </lineage>
</organism>
<evidence type="ECO:0000256" key="10">
    <source>
        <dbReference type="SAM" id="Phobius"/>
    </source>
</evidence>
<dbReference type="InterPro" id="IPR004387">
    <property type="entry name" value="Pept_M50_Zn"/>
</dbReference>
<comment type="cofactor">
    <cofactor evidence="1">
        <name>Zn(2+)</name>
        <dbReference type="ChEBI" id="CHEBI:29105"/>
    </cofactor>
</comment>
<evidence type="ECO:0000259" key="11">
    <source>
        <dbReference type="Pfam" id="PF02163"/>
    </source>
</evidence>
<feature type="transmembrane region" description="Helical" evidence="10">
    <location>
        <begin position="151"/>
        <end position="174"/>
    </location>
</feature>
<keyword evidence="6" id="KW-0862">Zinc</keyword>
<dbReference type="InterPro" id="IPR008915">
    <property type="entry name" value="Peptidase_M50"/>
</dbReference>
<evidence type="ECO:0000256" key="7">
    <source>
        <dbReference type="ARBA" id="ARBA00022989"/>
    </source>
</evidence>
<dbReference type="GO" id="GO:0016020">
    <property type="term" value="C:membrane"/>
    <property type="evidence" value="ECO:0007669"/>
    <property type="project" value="UniProtKB-SubCell"/>
</dbReference>
<reference evidence="12" key="1">
    <citation type="journal article" date="2015" name="Nature">
        <title>Complex archaea that bridge the gap between prokaryotes and eukaryotes.</title>
        <authorList>
            <person name="Spang A."/>
            <person name="Saw J.H."/>
            <person name="Jorgensen S.L."/>
            <person name="Zaremba-Niedzwiedzka K."/>
            <person name="Martijn J."/>
            <person name="Lind A.E."/>
            <person name="van Eijk R."/>
            <person name="Schleper C."/>
            <person name="Guy L."/>
            <person name="Ettema T.J."/>
        </authorList>
    </citation>
    <scope>NUCLEOTIDE SEQUENCE</scope>
</reference>
<evidence type="ECO:0000256" key="1">
    <source>
        <dbReference type="ARBA" id="ARBA00001947"/>
    </source>
</evidence>
<name>A0A0F9DI50_9ZZZZ</name>
<dbReference type="AlphaFoldDB" id="A0A0F9DI50"/>
<evidence type="ECO:0000256" key="3">
    <source>
        <dbReference type="ARBA" id="ARBA00022670"/>
    </source>
</evidence>
<evidence type="ECO:0000256" key="4">
    <source>
        <dbReference type="ARBA" id="ARBA00022692"/>
    </source>
</evidence>
<evidence type="ECO:0000313" key="12">
    <source>
        <dbReference type="EMBL" id="KKL61363.1"/>
    </source>
</evidence>
<sequence>MLWLYYILAVIITIFIHELGHIIVALLCGIKVEIFSLGFGKPFISKKLWGIEFRLTPWLVGGYAKLEGENSNKKTGWLNKRYYKKVLVSYAGIAMNLLLACICYLIMYKSIWFGLNFDYLLIKSIIVKDYDSIFILLSSVKLNLFLMQLSLLNLFSCVANALPFPALDGCYPLLFWIEKLNKKNYVAILNKITRIGFTLVMILQAILIYYIFVL</sequence>
<keyword evidence="3" id="KW-0645">Protease</keyword>
<dbReference type="GO" id="GO:0006508">
    <property type="term" value="P:proteolysis"/>
    <property type="evidence" value="ECO:0007669"/>
    <property type="project" value="UniProtKB-KW"/>
</dbReference>